<evidence type="ECO:0000259" key="2">
    <source>
        <dbReference type="Pfam" id="PF23155"/>
    </source>
</evidence>
<evidence type="ECO:0000256" key="1">
    <source>
        <dbReference type="SAM" id="MobiDB-lite"/>
    </source>
</evidence>
<reference evidence="3 4" key="1">
    <citation type="submission" date="2016-03" db="EMBL/GenBank/DDBJ databases">
        <authorList>
            <person name="Ploux O."/>
        </authorList>
    </citation>
    <scope>NUCLEOTIDE SEQUENCE [LARGE SCALE GENOMIC DNA]</scope>
    <source>
        <strain evidence="3 4">UAMH 11012</strain>
    </source>
</reference>
<feature type="region of interest" description="Disordered" evidence="1">
    <location>
        <begin position="228"/>
        <end position="335"/>
    </location>
</feature>
<dbReference type="AlphaFoldDB" id="A0A1L7WPI8"/>
<dbReference type="OrthoDB" id="3246050at2759"/>
<organism evidence="3 4">
    <name type="scientific">Phialocephala subalpina</name>
    <dbReference type="NCBI Taxonomy" id="576137"/>
    <lineage>
        <taxon>Eukaryota</taxon>
        <taxon>Fungi</taxon>
        <taxon>Dikarya</taxon>
        <taxon>Ascomycota</taxon>
        <taxon>Pezizomycotina</taxon>
        <taxon>Leotiomycetes</taxon>
        <taxon>Helotiales</taxon>
        <taxon>Mollisiaceae</taxon>
        <taxon>Phialocephala</taxon>
        <taxon>Phialocephala fortinii species complex</taxon>
    </lineage>
</organism>
<feature type="compositionally biased region" description="Polar residues" evidence="1">
    <location>
        <begin position="247"/>
        <end position="262"/>
    </location>
</feature>
<evidence type="ECO:0000313" key="3">
    <source>
        <dbReference type="EMBL" id="CZR54662.1"/>
    </source>
</evidence>
<accession>A0A1L7WPI8</accession>
<feature type="region of interest" description="Disordered" evidence="1">
    <location>
        <begin position="180"/>
        <end position="209"/>
    </location>
</feature>
<sequence>MGKTIFTTITPLPAGVSRETVLETLHDHLEMIDLNPAHTERHRVGPPPEASAEEYHCTWYQITDKISYFPGYKGKVSFKACFHDLSSGVQIHVYAPMGLDIKEKWSVGGNAPGEPVQPAEIGIGAPVSGLYLREDVELKCNFMMTGFVKKQLKDALATLVARLVVKSQLIEAAETNKKIAQGWSPTSPQAPGSPPLSPPSTGGLDMQFPKYNLRPERFSQQTAISEMDGGQYQGGKTSPGYPPAQPSPQFQNQYPQQPSPQFQTQYPQQYSPKPQYPQQHSPNQPQYPQQHSPGIPPYNPAAYAPPGHRQSITKPPTGPHPYYGQNGYGPAELPS</sequence>
<dbReference type="InterPro" id="IPR055481">
    <property type="entry name" value="DUF7053"/>
</dbReference>
<dbReference type="Proteomes" id="UP000184330">
    <property type="component" value="Unassembled WGS sequence"/>
</dbReference>
<protein>
    <recommendedName>
        <fullName evidence="2">DUF7053 domain-containing protein</fullName>
    </recommendedName>
</protein>
<keyword evidence="4" id="KW-1185">Reference proteome</keyword>
<name>A0A1L7WPI8_9HELO</name>
<dbReference type="PANTHER" id="PTHR38117">
    <property type="entry name" value="NACHT AND WD40 DOMAIN PROTEIN"/>
    <property type="match status" value="1"/>
</dbReference>
<proteinExistence type="predicted"/>
<feature type="compositionally biased region" description="Polar residues" evidence="1">
    <location>
        <begin position="280"/>
        <end position="292"/>
    </location>
</feature>
<gene>
    <name evidence="3" type="ORF">PAC_04546</name>
</gene>
<feature type="domain" description="DUF7053" evidence="2">
    <location>
        <begin position="3"/>
        <end position="168"/>
    </location>
</feature>
<feature type="compositionally biased region" description="Low complexity" evidence="1">
    <location>
        <begin position="263"/>
        <end position="279"/>
    </location>
</feature>
<dbReference type="EMBL" id="FJOG01000005">
    <property type="protein sequence ID" value="CZR54662.1"/>
    <property type="molecule type" value="Genomic_DNA"/>
</dbReference>
<dbReference type="PANTHER" id="PTHR38117:SF2">
    <property type="entry name" value="NACHT AND WD40 DOMAIN PROTEIN"/>
    <property type="match status" value="1"/>
</dbReference>
<dbReference type="STRING" id="576137.A0A1L7WPI8"/>
<dbReference type="Pfam" id="PF23155">
    <property type="entry name" value="DUF7053"/>
    <property type="match status" value="1"/>
</dbReference>
<evidence type="ECO:0000313" key="4">
    <source>
        <dbReference type="Proteomes" id="UP000184330"/>
    </source>
</evidence>